<dbReference type="Proteomes" id="UP001293718">
    <property type="component" value="Unassembled WGS sequence"/>
</dbReference>
<keyword evidence="2" id="KW-1185">Reference proteome</keyword>
<comment type="caution">
    <text evidence="1">The sequence shown here is derived from an EMBL/GenBank/DDBJ whole genome shotgun (WGS) entry which is preliminary data.</text>
</comment>
<evidence type="ECO:0000313" key="2">
    <source>
        <dbReference type="Proteomes" id="UP001293718"/>
    </source>
</evidence>
<dbReference type="EMBL" id="JAXOJX010000022">
    <property type="protein sequence ID" value="MDZ5457817.1"/>
    <property type="molecule type" value="Genomic_DNA"/>
</dbReference>
<accession>A0ABU5IFB5</accession>
<organism evidence="1 2">
    <name type="scientific">Azohydromonas lata</name>
    <dbReference type="NCBI Taxonomy" id="45677"/>
    <lineage>
        <taxon>Bacteria</taxon>
        <taxon>Pseudomonadati</taxon>
        <taxon>Pseudomonadota</taxon>
        <taxon>Betaproteobacteria</taxon>
        <taxon>Burkholderiales</taxon>
        <taxon>Sphaerotilaceae</taxon>
        <taxon>Azohydromonas</taxon>
    </lineage>
</organism>
<gene>
    <name evidence="1" type="ORF">SM757_14655</name>
</gene>
<name>A0ABU5IFB5_9BURK</name>
<protein>
    <submittedName>
        <fullName evidence="1">Uncharacterized protein</fullName>
    </submittedName>
</protein>
<proteinExistence type="predicted"/>
<evidence type="ECO:0000313" key="1">
    <source>
        <dbReference type="EMBL" id="MDZ5457817.1"/>
    </source>
</evidence>
<sequence>MSQFLAESVQAYEIRFPSLFREGHALAFPCDSHGHVNIDGLSERARGNYLYARAMVGREFATPRVQLSDLH</sequence>
<reference evidence="1 2" key="1">
    <citation type="submission" date="2023-11" db="EMBL/GenBank/DDBJ databases">
        <title>Draft genome of Azohydromonas lata strain H1 (DSM1123), a polyhydroxyalkanoate producer.</title>
        <authorList>
            <person name="Traversa D."/>
            <person name="D'Addabbo P."/>
            <person name="Pazzani C."/>
            <person name="Manzari C."/>
            <person name="Chiara M."/>
            <person name="Scrascia M."/>
        </authorList>
    </citation>
    <scope>NUCLEOTIDE SEQUENCE [LARGE SCALE GENOMIC DNA]</scope>
    <source>
        <strain evidence="1 2">H1</strain>
    </source>
</reference>
<dbReference type="RefSeq" id="WP_066337057.1">
    <property type="nucleotide sequence ID" value="NZ_JAXOJX010000022.1"/>
</dbReference>